<name>A0A229Y524_ASPFM</name>
<reference evidence="1" key="1">
    <citation type="submission" date="2021-08" db="EMBL/GenBank/DDBJ databases">
        <title>Global Aspergillus fumigatus from environmental and clinical sources.</title>
        <authorList>
            <person name="Barber A."/>
            <person name="Sae-Ong T."/>
        </authorList>
    </citation>
    <scope>NUCLEOTIDE SEQUENCE</scope>
    <source>
        <strain evidence="1">NRZ-2016-071</strain>
    </source>
</reference>
<gene>
    <name evidence="1" type="ORF">KXV57_000257</name>
</gene>
<evidence type="ECO:0000313" key="2">
    <source>
        <dbReference type="Proteomes" id="UP000813423"/>
    </source>
</evidence>
<dbReference type="AlphaFoldDB" id="A0A229Y524"/>
<evidence type="ECO:0000313" key="1">
    <source>
        <dbReference type="EMBL" id="KAH1911867.1"/>
    </source>
</evidence>
<dbReference type="Proteomes" id="UP000813423">
    <property type="component" value="Unassembled WGS sequence"/>
</dbReference>
<organism evidence="1 2">
    <name type="scientific">Aspergillus fumigatus</name>
    <name type="common">Neosartorya fumigata</name>
    <dbReference type="NCBI Taxonomy" id="746128"/>
    <lineage>
        <taxon>Eukaryota</taxon>
        <taxon>Fungi</taxon>
        <taxon>Dikarya</taxon>
        <taxon>Ascomycota</taxon>
        <taxon>Pezizomycotina</taxon>
        <taxon>Eurotiomycetes</taxon>
        <taxon>Eurotiomycetidae</taxon>
        <taxon>Eurotiales</taxon>
        <taxon>Aspergillaceae</taxon>
        <taxon>Aspergillus</taxon>
        <taxon>Aspergillus subgen. Fumigati</taxon>
    </lineage>
</organism>
<dbReference type="EMBL" id="JAIBSC010000001">
    <property type="protein sequence ID" value="KAH1911867.1"/>
    <property type="molecule type" value="Genomic_DNA"/>
</dbReference>
<accession>A0A229Y524</accession>
<sequence length="102" mass="10068">MSSLKVGKVTGDGGRATGYQAARLGSAVRNAGDDKGNASGGNGSEIEFATKGTYSKVEAGDISSKGGDADVKSSRSWARGRNWGIAKSGQATAGSGGNITIG</sequence>
<proteinExistence type="predicted"/>
<protein>
    <submittedName>
        <fullName evidence="1">Uncharacterized protein</fullName>
    </submittedName>
</protein>
<comment type="caution">
    <text evidence="1">The sequence shown here is derived from an EMBL/GenBank/DDBJ whole genome shotgun (WGS) entry which is preliminary data.</text>
</comment>